<feature type="coiled-coil region" evidence="1">
    <location>
        <begin position="20"/>
        <end position="93"/>
    </location>
</feature>
<feature type="region of interest" description="Disordered" evidence="2">
    <location>
        <begin position="97"/>
        <end position="126"/>
    </location>
</feature>
<evidence type="ECO:0000313" key="3">
    <source>
        <dbReference type="EMBL" id="KAI5060833.1"/>
    </source>
</evidence>
<keyword evidence="4" id="KW-1185">Reference proteome</keyword>
<sequence length="242" mass="27375">MDDDAELLYEDLFEDLEDGRAIIKTSVHELEDRIKELSDDAETLRLQARNLQEKNDELSKQNEVLVRNISCLFKTAQMEIARKDKQIRSLQLESLGARAPDRDTPNPLSSRAVAVGKRRPDTDVGNECRKHGASAVVASKAEGKINEPKTSSLAANGAWKQAHQAHAQHQESVEMVDSRKSRDYVDEVRKRSRGNEEFRHESGRRGNERHLTGSREREGAHHRHSFNAHGGPQSNRVKRVCS</sequence>
<proteinExistence type="predicted"/>
<evidence type="ECO:0000256" key="1">
    <source>
        <dbReference type="SAM" id="Coils"/>
    </source>
</evidence>
<accession>A0A9D4Z3A9</accession>
<dbReference type="OrthoDB" id="1938039at2759"/>
<protein>
    <submittedName>
        <fullName evidence="3">Uncharacterized protein</fullName>
    </submittedName>
</protein>
<organism evidence="3 4">
    <name type="scientific">Adiantum capillus-veneris</name>
    <name type="common">Maidenhair fern</name>
    <dbReference type="NCBI Taxonomy" id="13818"/>
    <lineage>
        <taxon>Eukaryota</taxon>
        <taxon>Viridiplantae</taxon>
        <taxon>Streptophyta</taxon>
        <taxon>Embryophyta</taxon>
        <taxon>Tracheophyta</taxon>
        <taxon>Polypodiopsida</taxon>
        <taxon>Polypodiidae</taxon>
        <taxon>Polypodiales</taxon>
        <taxon>Pteridineae</taxon>
        <taxon>Pteridaceae</taxon>
        <taxon>Vittarioideae</taxon>
        <taxon>Adiantum</taxon>
    </lineage>
</organism>
<gene>
    <name evidence="3" type="ORF">GOP47_0023338</name>
</gene>
<comment type="caution">
    <text evidence="3">The sequence shown here is derived from an EMBL/GenBank/DDBJ whole genome shotgun (WGS) entry which is preliminary data.</text>
</comment>
<feature type="compositionally biased region" description="Basic and acidic residues" evidence="2">
    <location>
        <begin position="168"/>
        <end position="219"/>
    </location>
</feature>
<reference evidence="3" key="1">
    <citation type="submission" date="2021-01" db="EMBL/GenBank/DDBJ databases">
        <title>Adiantum capillus-veneris genome.</title>
        <authorList>
            <person name="Fang Y."/>
            <person name="Liao Q."/>
        </authorList>
    </citation>
    <scope>NUCLEOTIDE SEQUENCE</scope>
    <source>
        <strain evidence="3">H3</strain>
        <tissue evidence="3">Leaf</tissue>
    </source>
</reference>
<feature type="region of interest" description="Disordered" evidence="2">
    <location>
        <begin position="165"/>
        <end position="242"/>
    </location>
</feature>
<dbReference type="AlphaFoldDB" id="A0A9D4Z3A9"/>
<dbReference type="EMBL" id="JABFUD020000023">
    <property type="protein sequence ID" value="KAI5060833.1"/>
    <property type="molecule type" value="Genomic_DNA"/>
</dbReference>
<evidence type="ECO:0000256" key="2">
    <source>
        <dbReference type="SAM" id="MobiDB-lite"/>
    </source>
</evidence>
<dbReference type="Proteomes" id="UP000886520">
    <property type="component" value="Chromosome 23"/>
</dbReference>
<keyword evidence="1" id="KW-0175">Coiled coil</keyword>
<evidence type="ECO:0000313" key="4">
    <source>
        <dbReference type="Proteomes" id="UP000886520"/>
    </source>
</evidence>
<name>A0A9D4Z3A9_ADICA</name>